<dbReference type="EMBL" id="KZ302224">
    <property type="protein sequence ID" value="PFH46192.1"/>
    <property type="molecule type" value="Genomic_DNA"/>
</dbReference>
<sequence>MLRFLPVLPQHLPCAPTHYLTFECNMFAALGEIDILFPGWYDGETGQLDHSHIVNVQGEGRDILQEVLQEGSGGNGLDESIGGRFWDRNLEVVVAVNHEIGHTKERFLKI</sequence>
<evidence type="ECO:0000313" key="1">
    <source>
        <dbReference type="EMBL" id="PFH46192.1"/>
    </source>
</evidence>
<proteinExistence type="predicted"/>
<dbReference type="AlphaFoldDB" id="A0A2A9NEP8"/>
<dbReference type="Proteomes" id="UP000242287">
    <property type="component" value="Unassembled WGS sequence"/>
</dbReference>
<organism evidence="1 2">
    <name type="scientific">Amanita thiersii Skay4041</name>
    <dbReference type="NCBI Taxonomy" id="703135"/>
    <lineage>
        <taxon>Eukaryota</taxon>
        <taxon>Fungi</taxon>
        <taxon>Dikarya</taxon>
        <taxon>Basidiomycota</taxon>
        <taxon>Agaricomycotina</taxon>
        <taxon>Agaricomycetes</taxon>
        <taxon>Agaricomycetidae</taxon>
        <taxon>Agaricales</taxon>
        <taxon>Pluteineae</taxon>
        <taxon>Amanitaceae</taxon>
        <taxon>Amanita</taxon>
    </lineage>
</organism>
<protein>
    <submittedName>
        <fullName evidence="1">Uncharacterized protein</fullName>
    </submittedName>
</protein>
<keyword evidence="2" id="KW-1185">Reference proteome</keyword>
<reference evidence="1 2" key="1">
    <citation type="submission" date="2014-02" db="EMBL/GenBank/DDBJ databases">
        <title>Transposable element dynamics among asymbiotic and ectomycorrhizal Amanita fungi.</title>
        <authorList>
            <consortium name="DOE Joint Genome Institute"/>
            <person name="Hess J."/>
            <person name="Skrede I."/>
            <person name="Wolfe B."/>
            <person name="LaButti K."/>
            <person name="Ohm R.A."/>
            <person name="Grigoriev I.V."/>
            <person name="Pringle A."/>
        </authorList>
    </citation>
    <scope>NUCLEOTIDE SEQUENCE [LARGE SCALE GENOMIC DNA]</scope>
    <source>
        <strain evidence="1 2">SKay4041</strain>
    </source>
</reference>
<gene>
    <name evidence="1" type="ORF">AMATHDRAFT_8101</name>
</gene>
<evidence type="ECO:0000313" key="2">
    <source>
        <dbReference type="Proteomes" id="UP000242287"/>
    </source>
</evidence>
<name>A0A2A9NEP8_9AGAR</name>
<accession>A0A2A9NEP8</accession>